<comment type="subcellular location">
    <subcellularLocation>
        <location evidence="1">Membrane</location>
        <topology evidence="1">Single-pass type I membrane protein</topology>
    </subcellularLocation>
</comment>
<dbReference type="PANTHER" id="PTHR11337">
    <property type="entry name" value="MUCIN/PORIMIN"/>
    <property type="match status" value="1"/>
</dbReference>
<evidence type="ECO:0000313" key="12">
    <source>
        <dbReference type="Proteomes" id="UP000770717"/>
    </source>
</evidence>
<feature type="compositionally biased region" description="Polar residues" evidence="8">
    <location>
        <begin position="35"/>
        <end position="49"/>
    </location>
</feature>
<evidence type="ECO:0000256" key="9">
    <source>
        <dbReference type="SAM" id="Phobius"/>
    </source>
</evidence>
<keyword evidence="4 10" id="KW-0732">Signal</keyword>
<dbReference type="Pfam" id="PF05283">
    <property type="entry name" value="MGC-24"/>
    <property type="match status" value="1"/>
</dbReference>
<comment type="caution">
    <text evidence="11">The sequence shown here is derived from an EMBL/GenBank/DDBJ whole genome shotgun (WGS) entry which is preliminary data.</text>
</comment>
<dbReference type="AlphaFoldDB" id="A0A8J6KGI0"/>
<comment type="similarity">
    <text evidence="2">Belongs to the CD164 family.</text>
</comment>
<feature type="transmembrane region" description="Helical" evidence="9">
    <location>
        <begin position="139"/>
        <end position="160"/>
    </location>
</feature>
<dbReference type="InterPro" id="IPR007947">
    <property type="entry name" value="CD164_MGC24"/>
</dbReference>
<dbReference type="Proteomes" id="UP000770717">
    <property type="component" value="Unassembled WGS sequence"/>
</dbReference>
<feature type="signal peptide" evidence="10">
    <location>
        <begin position="1"/>
        <end position="24"/>
    </location>
</feature>
<evidence type="ECO:0000256" key="1">
    <source>
        <dbReference type="ARBA" id="ARBA00004479"/>
    </source>
</evidence>
<evidence type="ECO:0000256" key="4">
    <source>
        <dbReference type="ARBA" id="ARBA00022729"/>
    </source>
</evidence>
<gene>
    <name evidence="11" type="ORF">GDO78_000050</name>
</gene>
<evidence type="ECO:0008006" key="13">
    <source>
        <dbReference type="Google" id="ProtNLM"/>
    </source>
</evidence>
<dbReference type="EMBL" id="WNTK01000001">
    <property type="protein sequence ID" value="KAG9491346.1"/>
    <property type="molecule type" value="Genomic_DNA"/>
</dbReference>
<name>A0A8J6KGI0_ELECQ</name>
<organism evidence="11 12">
    <name type="scientific">Eleutherodactylus coqui</name>
    <name type="common">Puerto Rican coqui</name>
    <dbReference type="NCBI Taxonomy" id="57060"/>
    <lineage>
        <taxon>Eukaryota</taxon>
        <taxon>Metazoa</taxon>
        <taxon>Chordata</taxon>
        <taxon>Craniata</taxon>
        <taxon>Vertebrata</taxon>
        <taxon>Euteleostomi</taxon>
        <taxon>Amphibia</taxon>
        <taxon>Batrachia</taxon>
        <taxon>Anura</taxon>
        <taxon>Neobatrachia</taxon>
        <taxon>Hyloidea</taxon>
        <taxon>Eleutherodactylidae</taxon>
        <taxon>Eleutherodactylinae</taxon>
        <taxon>Eleutherodactylus</taxon>
        <taxon>Eleutherodactylus</taxon>
    </lineage>
</organism>
<sequence>MKLSAGWMWTGLLLLAASCTMTASVDPPATVAPLSTSKVVPSPANSTSPIIEKGNSSTTAAPMTTNSTTAATSHTTATTLAPNTTHVTSTTQGHVVSSVSSSTATSKVTVQTPAVNATTSSPVTSSISSVSQKTSGFDLGSFIGGIVLTLGFLAAVYFGCRFYNSKRGVRYRTIDEHEAII</sequence>
<evidence type="ECO:0000256" key="8">
    <source>
        <dbReference type="SAM" id="MobiDB-lite"/>
    </source>
</evidence>
<protein>
    <recommendedName>
        <fullName evidence="13">Porimin</fullName>
    </recommendedName>
</protein>
<evidence type="ECO:0000256" key="3">
    <source>
        <dbReference type="ARBA" id="ARBA00022692"/>
    </source>
</evidence>
<keyword evidence="7" id="KW-0325">Glycoprotein</keyword>
<evidence type="ECO:0000256" key="6">
    <source>
        <dbReference type="ARBA" id="ARBA00023136"/>
    </source>
</evidence>
<evidence type="ECO:0000256" key="7">
    <source>
        <dbReference type="ARBA" id="ARBA00023180"/>
    </source>
</evidence>
<dbReference type="GO" id="GO:0016020">
    <property type="term" value="C:membrane"/>
    <property type="evidence" value="ECO:0007669"/>
    <property type="project" value="UniProtKB-SubCell"/>
</dbReference>
<keyword evidence="6 9" id="KW-0472">Membrane</keyword>
<dbReference type="GO" id="GO:0031410">
    <property type="term" value="C:cytoplasmic vesicle"/>
    <property type="evidence" value="ECO:0007669"/>
    <property type="project" value="TreeGrafter"/>
</dbReference>
<evidence type="ECO:0000313" key="11">
    <source>
        <dbReference type="EMBL" id="KAG9491346.1"/>
    </source>
</evidence>
<feature type="chain" id="PRO_5035323706" description="Porimin" evidence="10">
    <location>
        <begin position="25"/>
        <end position="181"/>
    </location>
</feature>
<keyword evidence="12" id="KW-1185">Reference proteome</keyword>
<keyword evidence="3 9" id="KW-0812">Transmembrane</keyword>
<proteinExistence type="inferred from homology"/>
<dbReference type="PANTHER" id="PTHR11337:SF14">
    <property type="entry name" value="PORIMIN"/>
    <property type="match status" value="1"/>
</dbReference>
<feature type="region of interest" description="Disordered" evidence="8">
    <location>
        <begin position="35"/>
        <end position="70"/>
    </location>
</feature>
<accession>A0A8J6KGI0</accession>
<evidence type="ECO:0000256" key="2">
    <source>
        <dbReference type="ARBA" id="ARBA00005341"/>
    </source>
</evidence>
<evidence type="ECO:0000256" key="10">
    <source>
        <dbReference type="SAM" id="SignalP"/>
    </source>
</evidence>
<dbReference type="OrthoDB" id="6160056at2759"/>
<feature type="compositionally biased region" description="Low complexity" evidence="8">
    <location>
        <begin position="56"/>
        <end position="70"/>
    </location>
</feature>
<evidence type="ECO:0000256" key="5">
    <source>
        <dbReference type="ARBA" id="ARBA00022989"/>
    </source>
</evidence>
<reference evidence="11" key="1">
    <citation type="thesis" date="2020" institute="ProQuest LLC" country="789 East Eisenhower Parkway, Ann Arbor, MI, USA">
        <title>Comparative Genomics and Chromosome Evolution.</title>
        <authorList>
            <person name="Mudd A.B."/>
        </authorList>
    </citation>
    <scope>NUCLEOTIDE SEQUENCE</scope>
    <source>
        <strain evidence="11">HN-11 Male</strain>
        <tissue evidence="11">Kidney and liver</tissue>
    </source>
</reference>
<dbReference type="PROSITE" id="PS51257">
    <property type="entry name" value="PROKAR_LIPOPROTEIN"/>
    <property type="match status" value="1"/>
</dbReference>
<keyword evidence="5 9" id="KW-1133">Transmembrane helix</keyword>